<proteinExistence type="predicted"/>
<protein>
    <submittedName>
        <fullName evidence="2">Uncharacterized protein</fullName>
    </submittedName>
</protein>
<dbReference type="OMA" id="DHTLLLM"/>
<evidence type="ECO:0000313" key="2">
    <source>
        <dbReference type="EMBL" id="WOG97182.1"/>
    </source>
</evidence>
<dbReference type="InterPro" id="IPR046349">
    <property type="entry name" value="C1-like_sf"/>
</dbReference>
<dbReference type="PANTHER" id="PTHR46288">
    <property type="entry name" value="PHORBOL-ESTER/DAG-TYPE DOMAIN-CONTAINING PROTEIN"/>
    <property type="match status" value="1"/>
</dbReference>
<dbReference type="SUPFAM" id="SSF57889">
    <property type="entry name" value="Cysteine-rich domain"/>
    <property type="match status" value="1"/>
</dbReference>
<evidence type="ECO:0000313" key="3">
    <source>
        <dbReference type="Proteomes" id="UP000077755"/>
    </source>
</evidence>
<evidence type="ECO:0000256" key="1">
    <source>
        <dbReference type="ARBA" id="ARBA00022737"/>
    </source>
</evidence>
<sequence>MKHFSHPHVLHLAEVDEGDEIVCSGCEQYISGYVVSCTNSECSFYLHQSCYSLSRTIKHPSHPAHHLTLVTQSPYEIGEFVCDACGDQGSAFHFHCSTCKFDLDLNCALRRQAVTRGTGHVVINTAHSSSVSNRRRSAC</sequence>
<name>A0A165XJE7_DAUCS</name>
<dbReference type="AlphaFoldDB" id="A0A165XJE7"/>
<dbReference type="Proteomes" id="UP000077755">
    <property type="component" value="Chromosome 4"/>
</dbReference>
<dbReference type="InterPro" id="IPR004146">
    <property type="entry name" value="DC1"/>
</dbReference>
<keyword evidence="3" id="KW-1185">Reference proteome</keyword>
<dbReference type="Pfam" id="PF03107">
    <property type="entry name" value="C1_2"/>
    <property type="match status" value="2"/>
</dbReference>
<organism evidence="2 3">
    <name type="scientific">Daucus carota subsp. sativus</name>
    <name type="common">Carrot</name>
    <dbReference type="NCBI Taxonomy" id="79200"/>
    <lineage>
        <taxon>Eukaryota</taxon>
        <taxon>Viridiplantae</taxon>
        <taxon>Streptophyta</taxon>
        <taxon>Embryophyta</taxon>
        <taxon>Tracheophyta</taxon>
        <taxon>Spermatophyta</taxon>
        <taxon>Magnoliopsida</taxon>
        <taxon>eudicotyledons</taxon>
        <taxon>Gunneridae</taxon>
        <taxon>Pentapetalae</taxon>
        <taxon>asterids</taxon>
        <taxon>campanulids</taxon>
        <taxon>Apiales</taxon>
        <taxon>Apiaceae</taxon>
        <taxon>Apioideae</taxon>
        <taxon>Scandiceae</taxon>
        <taxon>Daucinae</taxon>
        <taxon>Daucus</taxon>
        <taxon>Daucus sect. Daucus</taxon>
    </lineage>
</organism>
<reference evidence="2" key="1">
    <citation type="journal article" date="2016" name="Nat. Genet.">
        <title>A high-quality carrot genome assembly provides new insights into carotenoid accumulation and asterid genome evolution.</title>
        <authorList>
            <person name="Iorizzo M."/>
            <person name="Ellison S."/>
            <person name="Senalik D."/>
            <person name="Zeng P."/>
            <person name="Satapoomin P."/>
            <person name="Huang J."/>
            <person name="Bowman M."/>
            <person name="Iovene M."/>
            <person name="Sanseverino W."/>
            <person name="Cavagnaro P."/>
            <person name="Yildiz M."/>
            <person name="Macko-Podgorni A."/>
            <person name="Moranska E."/>
            <person name="Grzebelus E."/>
            <person name="Grzebelus D."/>
            <person name="Ashrafi H."/>
            <person name="Zheng Z."/>
            <person name="Cheng S."/>
            <person name="Spooner D."/>
            <person name="Van Deynze A."/>
            <person name="Simon P."/>
        </authorList>
    </citation>
    <scope>NUCLEOTIDE SEQUENCE</scope>
    <source>
        <tissue evidence="2">Leaf</tissue>
    </source>
</reference>
<dbReference type="PANTHER" id="PTHR46288:SF27">
    <property type="entry name" value="CYSTEINE_HISTIDINE-RICH C1 DOMAIN FAMILY PROTEIN"/>
    <property type="match status" value="1"/>
</dbReference>
<dbReference type="Gramene" id="KZM98231">
    <property type="protein sequence ID" value="KZM98231"/>
    <property type="gene ID" value="DCAR_014407"/>
</dbReference>
<dbReference type="EMBL" id="CP093346">
    <property type="protein sequence ID" value="WOG97182.1"/>
    <property type="molecule type" value="Genomic_DNA"/>
</dbReference>
<reference evidence="2" key="2">
    <citation type="submission" date="2022-03" db="EMBL/GenBank/DDBJ databases">
        <title>Draft title - Genomic analysis of global carrot germplasm unveils the trajectory of domestication and the origin of high carotenoid orange carrot.</title>
        <authorList>
            <person name="Iorizzo M."/>
            <person name="Ellison S."/>
            <person name="Senalik D."/>
            <person name="Macko-Podgorni A."/>
            <person name="Grzebelus D."/>
            <person name="Bostan H."/>
            <person name="Rolling W."/>
            <person name="Curaba J."/>
            <person name="Simon P."/>
        </authorList>
    </citation>
    <scope>NUCLEOTIDE SEQUENCE</scope>
    <source>
        <tissue evidence="2">Leaf</tissue>
    </source>
</reference>
<accession>A0A165XJE7</accession>
<keyword evidence="1" id="KW-0677">Repeat</keyword>
<gene>
    <name evidence="2" type="ORF">DCAR_0416522</name>
</gene>